<dbReference type="SMART" id="SM00231">
    <property type="entry name" value="FA58C"/>
    <property type="match status" value="2"/>
</dbReference>
<protein>
    <submittedName>
        <fullName evidence="7">EGF-like repeat and discoidin I-like domain-containing protein 3 isoform X1</fullName>
    </submittedName>
</protein>
<dbReference type="CDD" id="cd00057">
    <property type="entry name" value="FA58C"/>
    <property type="match status" value="2"/>
</dbReference>
<dbReference type="Proteomes" id="UP001652741">
    <property type="component" value="Chromosome ssa11"/>
</dbReference>
<feature type="domain" description="EGF-like" evidence="5">
    <location>
        <begin position="57"/>
        <end position="100"/>
    </location>
</feature>
<feature type="disulfide bond" evidence="2">
    <location>
        <begin position="128"/>
        <end position="137"/>
    </location>
</feature>
<proteinExistence type="predicted"/>
<evidence type="ECO:0000313" key="6">
    <source>
        <dbReference type="Proteomes" id="UP001652741"/>
    </source>
</evidence>
<dbReference type="PANTHER" id="PTHR46806">
    <property type="entry name" value="F5/8 TYPE C DOMAIN-CONTAINING PROTEIN"/>
    <property type="match status" value="1"/>
</dbReference>
<dbReference type="SMART" id="SM00179">
    <property type="entry name" value="EGF_CA"/>
    <property type="match status" value="2"/>
</dbReference>
<evidence type="ECO:0000313" key="7">
    <source>
        <dbReference type="RefSeq" id="XP_013983775.2"/>
    </source>
</evidence>
<evidence type="ECO:0000256" key="2">
    <source>
        <dbReference type="PROSITE-ProRule" id="PRU00076"/>
    </source>
</evidence>
<dbReference type="PaxDb" id="8030-ENSSSAP00000059095"/>
<dbReference type="SUPFAM" id="SSF57196">
    <property type="entry name" value="EGF/Laminin"/>
    <property type="match status" value="2"/>
</dbReference>
<evidence type="ECO:0000256" key="3">
    <source>
        <dbReference type="SAM" id="SignalP"/>
    </source>
</evidence>
<dbReference type="CDD" id="cd00054">
    <property type="entry name" value="EGF_CA"/>
    <property type="match status" value="2"/>
</dbReference>
<dbReference type="AlphaFoldDB" id="A0A1S3KYX1"/>
<dbReference type="PRINTS" id="PR00010">
    <property type="entry name" value="EGFBLOOD"/>
</dbReference>
<feature type="domain" description="EGF-like" evidence="5">
    <location>
        <begin position="102"/>
        <end position="138"/>
    </location>
</feature>
<comment type="caution">
    <text evidence="2">Lacks conserved residue(s) required for the propagation of feature annotation.</text>
</comment>
<reference evidence="7" key="1">
    <citation type="submission" date="2025-08" db="UniProtKB">
        <authorList>
            <consortium name="RefSeq"/>
        </authorList>
    </citation>
    <scope>IDENTIFICATION</scope>
</reference>
<keyword evidence="6" id="KW-1185">Reference proteome</keyword>
<dbReference type="InterPro" id="IPR000152">
    <property type="entry name" value="EGF-type_Asp/Asn_hydroxyl_site"/>
</dbReference>
<organism evidence="6 7">
    <name type="scientific">Salmo salar</name>
    <name type="common">Atlantic salmon</name>
    <dbReference type="NCBI Taxonomy" id="8030"/>
    <lineage>
        <taxon>Eukaryota</taxon>
        <taxon>Metazoa</taxon>
        <taxon>Chordata</taxon>
        <taxon>Craniata</taxon>
        <taxon>Vertebrata</taxon>
        <taxon>Euteleostomi</taxon>
        <taxon>Actinopterygii</taxon>
        <taxon>Neopterygii</taxon>
        <taxon>Teleostei</taxon>
        <taxon>Protacanthopterygii</taxon>
        <taxon>Salmoniformes</taxon>
        <taxon>Salmonidae</taxon>
        <taxon>Salmoninae</taxon>
        <taxon>Salmo</taxon>
    </lineage>
</organism>
<dbReference type="GO" id="GO:0005509">
    <property type="term" value="F:calcium ion binding"/>
    <property type="evidence" value="ECO:0007669"/>
    <property type="project" value="InterPro"/>
</dbReference>
<evidence type="ECO:0000259" key="5">
    <source>
        <dbReference type="PROSITE" id="PS50026"/>
    </source>
</evidence>
<name>A0A1S3KYX1_SALSA</name>
<dbReference type="PROSITE" id="PS50022">
    <property type="entry name" value="FA58C_3"/>
    <property type="match status" value="2"/>
</dbReference>
<dbReference type="SMART" id="SM00181">
    <property type="entry name" value="EGF"/>
    <property type="match status" value="2"/>
</dbReference>
<dbReference type="RefSeq" id="XP_013983775.2">
    <property type="nucleotide sequence ID" value="XM_014128300.2"/>
</dbReference>
<keyword evidence="2" id="KW-0245">EGF-like domain</keyword>
<dbReference type="PANTHER" id="PTHR46806:SF9">
    <property type="entry name" value="EGF-LIKE REPEAT AND DISCOIDIN I-LIKE DOMAIN-CONTAINING PROTEIN 3 PRECURSOR"/>
    <property type="match status" value="1"/>
</dbReference>
<dbReference type="PROSITE" id="PS01286">
    <property type="entry name" value="FA58C_2"/>
    <property type="match status" value="2"/>
</dbReference>
<dbReference type="PROSITE" id="PS50026">
    <property type="entry name" value="EGF_3"/>
    <property type="match status" value="2"/>
</dbReference>
<dbReference type="Gene3D" id="2.10.25.10">
    <property type="entry name" value="Laminin"/>
    <property type="match status" value="2"/>
</dbReference>
<dbReference type="InterPro" id="IPR000742">
    <property type="entry name" value="EGF"/>
</dbReference>
<dbReference type="InterPro" id="IPR050633">
    <property type="entry name" value="Neuropilin_MCO_CoagFactor"/>
</dbReference>
<dbReference type="KEGG" id="sasa:106563076"/>
<dbReference type="GeneID" id="106563076"/>
<dbReference type="SUPFAM" id="SSF49785">
    <property type="entry name" value="Galactose-binding domain-like"/>
    <property type="match status" value="2"/>
</dbReference>
<gene>
    <name evidence="7" type="primary">LOC106563076</name>
</gene>
<keyword evidence="1 2" id="KW-1015">Disulfide bond</keyword>
<dbReference type="GO" id="GO:0005886">
    <property type="term" value="C:plasma membrane"/>
    <property type="evidence" value="ECO:0007669"/>
    <property type="project" value="TreeGrafter"/>
</dbReference>
<keyword evidence="3" id="KW-0732">Signal</keyword>
<feature type="chain" id="PRO_5045941952" evidence="3">
    <location>
        <begin position="23"/>
        <end position="463"/>
    </location>
</feature>
<feature type="domain" description="F5/8 type C" evidence="4">
    <location>
        <begin position="141"/>
        <end position="297"/>
    </location>
</feature>
<dbReference type="PROSITE" id="PS01285">
    <property type="entry name" value="FA58C_1"/>
    <property type="match status" value="1"/>
</dbReference>
<dbReference type="Pfam" id="PF00754">
    <property type="entry name" value="F5_F8_type_C"/>
    <property type="match status" value="2"/>
</dbReference>
<sequence length="463" mass="51518">MLPLLSLAVLCIIAAVPRQVNGDECEPESCEGDADCFTPQSEEALLLSTPDWEEPITAGPCQPNPCHHGGVCETTNAQRGDAFLGYHCHCSPGYSGAHCQHNVNECESGPCRNGGVCTDREANYTCVCPGEYTGRNCQHMCSGPLGMEGGIITKGQLSSSSAQRGMFGLQHWSPDLARLHRRGMVNAWSPAVSDRWPWIQVNLRQQMRVTGLITQGARRLGSSEYVKSYKIAHSDDARTWSMVKTRGDTQDMIFHGNSDSSSLMANAFSSPIEAQYIRVYPQVCRGRCMLRMELMGCELTGCSEPLGLKGREVQDSQLTSSSVYRTLGMGLLAWTPNRARLDNQAKVNAWTAATNDQNQWIQVDLLVPTKVTGVVTQGAKDFGRAQFVRSYKLAYSNDGLRWMTYQDETQHKDKVFQGNIENDTHRKNSIQPPIYGRFLRLIPWSWYGRITLRMELLGCTEDD</sequence>
<feature type="domain" description="F5/8 type C" evidence="4">
    <location>
        <begin position="302"/>
        <end position="459"/>
    </location>
</feature>
<dbReference type="InterPro" id="IPR018097">
    <property type="entry name" value="EGF_Ca-bd_CS"/>
</dbReference>
<dbReference type="PROSITE" id="PS00022">
    <property type="entry name" value="EGF_1"/>
    <property type="match status" value="2"/>
</dbReference>
<dbReference type="InterPro" id="IPR008979">
    <property type="entry name" value="Galactose-bd-like_sf"/>
</dbReference>
<dbReference type="InterPro" id="IPR001881">
    <property type="entry name" value="EGF-like_Ca-bd_dom"/>
</dbReference>
<dbReference type="InterPro" id="IPR000421">
    <property type="entry name" value="FA58C"/>
</dbReference>
<evidence type="ECO:0000256" key="1">
    <source>
        <dbReference type="ARBA" id="ARBA00023157"/>
    </source>
</evidence>
<dbReference type="PROSITE" id="PS01187">
    <property type="entry name" value="EGF_CA"/>
    <property type="match status" value="1"/>
</dbReference>
<dbReference type="STRING" id="8030.ENSSSAP00000059095"/>
<dbReference type="PROSITE" id="PS00010">
    <property type="entry name" value="ASX_HYDROXYL"/>
    <property type="match status" value="1"/>
</dbReference>
<dbReference type="GO" id="GO:0038023">
    <property type="term" value="F:signaling receptor activity"/>
    <property type="evidence" value="ECO:0007669"/>
    <property type="project" value="TreeGrafter"/>
</dbReference>
<dbReference type="Pfam" id="PF00008">
    <property type="entry name" value="EGF"/>
    <property type="match status" value="1"/>
</dbReference>
<feature type="signal peptide" evidence="3">
    <location>
        <begin position="1"/>
        <end position="22"/>
    </location>
</feature>
<feature type="disulfide bond" evidence="2">
    <location>
        <begin position="90"/>
        <end position="99"/>
    </location>
</feature>
<evidence type="ECO:0000259" key="4">
    <source>
        <dbReference type="PROSITE" id="PS50022"/>
    </source>
</evidence>
<dbReference type="Gene3D" id="2.60.120.260">
    <property type="entry name" value="Galactose-binding domain-like"/>
    <property type="match status" value="2"/>
</dbReference>
<accession>A0A1S3KYX1</accession>
<dbReference type="PROSITE" id="PS01186">
    <property type="entry name" value="EGF_2"/>
    <property type="match status" value="1"/>
</dbReference>